<feature type="transmembrane region" description="Helical" evidence="1">
    <location>
        <begin position="20"/>
        <end position="43"/>
    </location>
</feature>
<dbReference type="Proteomes" id="UP000319783">
    <property type="component" value="Unassembled WGS sequence"/>
</dbReference>
<evidence type="ECO:0000313" key="2">
    <source>
        <dbReference type="EMBL" id="TLD39847.1"/>
    </source>
</evidence>
<dbReference type="EMBL" id="SULG01000183">
    <property type="protein sequence ID" value="TLD39847.1"/>
    <property type="molecule type" value="Genomic_DNA"/>
</dbReference>
<proteinExistence type="predicted"/>
<reference evidence="2 3" key="1">
    <citation type="submission" date="2019-04" db="EMBL/GenBank/DDBJ databases">
        <title>Genome of a novel bacterium Candidatus Jettenia ecosi reconstructed from metagenome of an anammox bioreactor.</title>
        <authorList>
            <person name="Mardanov A.V."/>
            <person name="Beletsky A.V."/>
            <person name="Ravin N.V."/>
            <person name="Botchkova E.A."/>
            <person name="Litti Y.V."/>
            <person name="Nozhevnikova A.N."/>
        </authorList>
    </citation>
    <scope>NUCLEOTIDE SEQUENCE [LARGE SCALE GENOMIC DNA]</scope>
    <source>
        <strain evidence="2">J2</strain>
    </source>
</reference>
<keyword evidence="1" id="KW-0812">Transmembrane</keyword>
<accession>A0A533Q5N2</accession>
<evidence type="ECO:0000313" key="3">
    <source>
        <dbReference type="Proteomes" id="UP000319783"/>
    </source>
</evidence>
<dbReference type="AlphaFoldDB" id="A0A533Q5N2"/>
<keyword evidence="1" id="KW-1133">Transmembrane helix</keyword>
<comment type="caution">
    <text evidence="2">The sequence shown here is derived from an EMBL/GenBank/DDBJ whole genome shotgun (WGS) entry which is preliminary data.</text>
</comment>
<evidence type="ECO:0000256" key="1">
    <source>
        <dbReference type="SAM" id="Phobius"/>
    </source>
</evidence>
<name>A0A533Q5N2_9BACT</name>
<keyword evidence="1" id="KW-0472">Membrane</keyword>
<organism evidence="2 3">
    <name type="scientific">Candidatus Jettenia ecosi</name>
    <dbReference type="NCBI Taxonomy" id="2494326"/>
    <lineage>
        <taxon>Bacteria</taxon>
        <taxon>Pseudomonadati</taxon>
        <taxon>Planctomycetota</taxon>
        <taxon>Candidatus Brocadiia</taxon>
        <taxon>Candidatus Brocadiales</taxon>
        <taxon>Candidatus Brocadiaceae</taxon>
        <taxon>Candidatus Jettenia</taxon>
    </lineage>
</organism>
<gene>
    <name evidence="2" type="ORF">JETT_3894</name>
</gene>
<sequence length="63" mass="7191">MMVATYTPTLRFFNLGLYRAFILSFTGALYVAMTISSAINHLLGQYEWRGARTETFVNGHDVR</sequence>
<protein>
    <submittedName>
        <fullName evidence="2">Uncharacterized protein</fullName>
    </submittedName>
</protein>